<dbReference type="AlphaFoldDB" id="A0A3A4NYM3"/>
<organism evidence="3 4">
    <name type="scientific">Abyssobacteria bacterium (strain SURF_5)</name>
    <dbReference type="NCBI Taxonomy" id="2093360"/>
    <lineage>
        <taxon>Bacteria</taxon>
        <taxon>Pseudomonadati</taxon>
        <taxon>Candidatus Hydrogenedentota</taxon>
        <taxon>Candidatus Abyssobacteria</taxon>
    </lineage>
</organism>
<comment type="similarity">
    <text evidence="1">Belongs to the metallophosphoesterase superfamily. YfcE family.</text>
</comment>
<evidence type="ECO:0000313" key="3">
    <source>
        <dbReference type="EMBL" id="RJP22230.1"/>
    </source>
</evidence>
<sequence>MRYAIICDVHGNLEAFEAVLAEIKRQNVNQILHLGDIVGYNSNPNECVELLISENITSIMGNHDAAACGLDDPLWFNSAAKQAVMWTRSKLEPKYRDHLRALPENLIIDGRILLAHGSPEMRDNYILDWMDAMRQFVVLEKMKVNICFFGHSHLPALFAYRGFNHDLNQHGKHSLDKNNRYLVNFGGLGQPRDGDPRTCFGIFDSEEMTVEFFRLKYDILKCAKKVELAGLDIYLAERLMAGV</sequence>
<dbReference type="GO" id="GO:0016791">
    <property type="term" value="F:phosphatase activity"/>
    <property type="evidence" value="ECO:0007669"/>
    <property type="project" value="TreeGrafter"/>
</dbReference>
<protein>
    <submittedName>
        <fullName evidence="3">Metallophosphoesterase</fullName>
    </submittedName>
</protein>
<comment type="caution">
    <text evidence="3">The sequence shown here is derived from an EMBL/GenBank/DDBJ whole genome shotgun (WGS) entry which is preliminary data.</text>
</comment>
<evidence type="ECO:0000259" key="2">
    <source>
        <dbReference type="Pfam" id="PF12850"/>
    </source>
</evidence>
<dbReference type="PIRSF" id="PIRSF000883">
    <property type="entry name" value="Pesterase_MJ0912"/>
    <property type="match status" value="1"/>
</dbReference>
<dbReference type="InterPro" id="IPR029052">
    <property type="entry name" value="Metallo-depent_PP-like"/>
</dbReference>
<evidence type="ECO:0000256" key="1">
    <source>
        <dbReference type="ARBA" id="ARBA00008950"/>
    </source>
</evidence>
<dbReference type="InterPro" id="IPR024654">
    <property type="entry name" value="Calcineurin-like_PHP_lpxH"/>
</dbReference>
<dbReference type="InterPro" id="IPR050126">
    <property type="entry name" value="Ap4A_hydrolase"/>
</dbReference>
<dbReference type="Proteomes" id="UP000265882">
    <property type="component" value="Unassembled WGS sequence"/>
</dbReference>
<dbReference type="Pfam" id="PF12850">
    <property type="entry name" value="Metallophos_2"/>
    <property type="match status" value="1"/>
</dbReference>
<dbReference type="PANTHER" id="PTHR42850">
    <property type="entry name" value="METALLOPHOSPHOESTERASE"/>
    <property type="match status" value="1"/>
</dbReference>
<reference evidence="3 4" key="1">
    <citation type="journal article" date="2017" name="ISME J.">
        <title>Energy and carbon metabolisms in a deep terrestrial subsurface fluid microbial community.</title>
        <authorList>
            <person name="Momper L."/>
            <person name="Jungbluth S.P."/>
            <person name="Lee M.D."/>
            <person name="Amend J.P."/>
        </authorList>
    </citation>
    <scope>NUCLEOTIDE SEQUENCE [LARGE SCALE GENOMIC DNA]</scope>
    <source>
        <strain evidence="3">SURF_5</strain>
    </source>
</reference>
<accession>A0A3A4NYM3</accession>
<dbReference type="InterPro" id="IPR011152">
    <property type="entry name" value="Pesterase_MJ0912"/>
</dbReference>
<dbReference type="EMBL" id="QZKU01000060">
    <property type="protein sequence ID" value="RJP22230.1"/>
    <property type="molecule type" value="Genomic_DNA"/>
</dbReference>
<dbReference type="Gene3D" id="3.60.21.10">
    <property type="match status" value="1"/>
</dbReference>
<name>A0A3A4NYM3_ABYX5</name>
<proteinExistence type="inferred from homology"/>
<evidence type="ECO:0000313" key="4">
    <source>
        <dbReference type="Proteomes" id="UP000265882"/>
    </source>
</evidence>
<feature type="domain" description="Calcineurin-like phosphoesterase" evidence="2">
    <location>
        <begin position="1"/>
        <end position="206"/>
    </location>
</feature>
<dbReference type="GO" id="GO:0005737">
    <property type="term" value="C:cytoplasm"/>
    <property type="evidence" value="ECO:0007669"/>
    <property type="project" value="TreeGrafter"/>
</dbReference>
<dbReference type="PANTHER" id="PTHR42850:SF2">
    <property type="entry name" value="BLL5683 PROTEIN"/>
    <property type="match status" value="1"/>
</dbReference>
<gene>
    <name evidence="3" type="ORF">C4520_08505</name>
</gene>
<dbReference type="SUPFAM" id="SSF56300">
    <property type="entry name" value="Metallo-dependent phosphatases"/>
    <property type="match status" value="1"/>
</dbReference>